<dbReference type="Proteomes" id="UP000269221">
    <property type="component" value="Unassembled WGS sequence"/>
</dbReference>
<comment type="caution">
    <text evidence="1">The sequence shown here is derived from an EMBL/GenBank/DDBJ whole genome shotgun (WGS) entry which is preliminary data.</text>
</comment>
<keyword evidence="2" id="KW-1185">Reference proteome</keyword>
<sequence>MSLQETALSQQRETYMLQVELTHSEQLEKLQVAAKDRFEALEDIYLKCADDAKVIGELLKKPAVCSQEEISKILERNQEQNVARTSCLQNLDQVHD</sequence>
<reference evidence="1 2" key="1">
    <citation type="submission" date="2018-07" db="EMBL/GenBank/DDBJ databases">
        <title>A high quality draft genome assembly of the barn swallow (H. rustica rustica).</title>
        <authorList>
            <person name="Formenti G."/>
            <person name="Chiara M."/>
            <person name="Poveda L."/>
            <person name="Francoijs K.-J."/>
            <person name="Bonisoli-Alquati A."/>
            <person name="Canova L."/>
            <person name="Gianfranceschi L."/>
            <person name="Horner D.S."/>
            <person name="Saino N."/>
        </authorList>
    </citation>
    <scope>NUCLEOTIDE SEQUENCE [LARGE SCALE GENOMIC DNA]</scope>
    <source>
        <strain evidence="1">Chelidonia</strain>
        <tissue evidence="1">Blood</tissue>
    </source>
</reference>
<name>A0A3M0KW73_HIRRU</name>
<gene>
    <name evidence="1" type="ORF">DUI87_11476</name>
</gene>
<dbReference type="EMBL" id="QRBI01000108">
    <property type="protein sequence ID" value="RMC11357.1"/>
    <property type="molecule type" value="Genomic_DNA"/>
</dbReference>
<evidence type="ECO:0000313" key="2">
    <source>
        <dbReference type="Proteomes" id="UP000269221"/>
    </source>
</evidence>
<protein>
    <submittedName>
        <fullName evidence="1">Uncharacterized protein</fullName>
    </submittedName>
</protein>
<dbReference type="AlphaFoldDB" id="A0A3M0KW73"/>
<proteinExistence type="predicted"/>
<evidence type="ECO:0000313" key="1">
    <source>
        <dbReference type="EMBL" id="RMC11357.1"/>
    </source>
</evidence>
<accession>A0A3M0KW73</accession>
<organism evidence="1 2">
    <name type="scientific">Hirundo rustica rustica</name>
    <dbReference type="NCBI Taxonomy" id="333673"/>
    <lineage>
        <taxon>Eukaryota</taxon>
        <taxon>Metazoa</taxon>
        <taxon>Chordata</taxon>
        <taxon>Craniata</taxon>
        <taxon>Vertebrata</taxon>
        <taxon>Euteleostomi</taxon>
        <taxon>Archelosauria</taxon>
        <taxon>Archosauria</taxon>
        <taxon>Dinosauria</taxon>
        <taxon>Saurischia</taxon>
        <taxon>Theropoda</taxon>
        <taxon>Coelurosauria</taxon>
        <taxon>Aves</taxon>
        <taxon>Neognathae</taxon>
        <taxon>Neoaves</taxon>
        <taxon>Telluraves</taxon>
        <taxon>Australaves</taxon>
        <taxon>Passeriformes</taxon>
        <taxon>Sylvioidea</taxon>
        <taxon>Hirundinidae</taxon>
        <taxon>Hirundo</taxon>
    </lineage>
</organism>